<evidence type="ECO:0000256" key="9">
    <source>
        <dbReference type="ARBA" id="ARBA00023067"/>
    </source>
</evidence>
<proteinExistence type="inferred from homology"/>
<evidence type="ECO:0000256" key="5">
    <source>
        <dbReference type="ARBA" id="ARBA00022454"/>
    </source>
</evidence>
<evidence type="ECO:0000256" key="3">
    <source>
        <dbReference type="ARBA" id="ARBA00009471"/>
    </source>
</evidence>
<dbReference type="GO" id="GO:0000796">
    <property type="term" value="C:condensin complex"/>
    <property type="evidence" value="ECO:0007669"/>
    <property type="project" value="InterPro"/>
</dbReference>
<accession>A0A1A9WKC6</accession>
<keyword evidence="8 11" id="KW-0498">Mitosis</keyword>
<evidence type="ECO:0000256" key="7">
    <source>
        <dbReference type="ARBA" id="ARBA00022618"/>
    </source>
</evidence>
<keyword evidence="7 11" id="KW-0132">Cell division</keyword>
<evidence type="ECO:0000256" key="6">
    <source>
        <dbReference type="ARBA" id="ARBA00022490"/>
    </source>
</evidence>
<evidence type="ECO:0000313" key="14">
    <source>
        <dbReference type="Proteomes" id="UP000091820"/>
    </source>
</evidence>
<dbReference type="GO" id="GO:0051301">
    <property type="term" value="P:cell division"/>
    <property type="evidence" value="ECO:0007669"/>
    <property type="project" value="UniProtKB-KW"/>
</dbReference>
<name>A0A1A9WKC6_9MUSC</name>
<protein>
    <recommendedName>
        <fullName evidence="4 11">Condensin complex subunit 2</fullName>
    </recommendedName>
</protein>
<keyword evidence="9 11" id="KW-0226">DNA condensation</keyword>
<sequence>MNLIMTPAHTDSPLRRSDVSLCRESNRNVSVNDDAEERREARRRTLISRAEENVESSTSAFEDNETLKKYLEIYNNNKLSRANAWSVSLIDTLSTLLDRHHKSFSNFKVAGSSLEASSKVYSLRVDSIHSDVLRMSAGLNARKFNERQLENGDDDDDNDTVATGGEGGNDPVASAAGAEANAENAKKAKSKRQRKVACMVTKNKETLNARLDTVPLQDPVFGKLNSVVGSINSSIRLMNNILLTTGSELRLRTTFGIWDKTALPLIDYTEEVSMEIHNENEFCVCDRLFNIQNIENFKLRPLHEGYIITETPVPTTEDKEQNLSKRYGEDNDTSSPPQETAEVANSPFYNVQEMSMAFDMNAECEPMPMLTEQMPIVDVDYNELDDLTIEERNAINNCRGLRKAPVIIEDLRPVDANSKLEYSYRALDKISQFWAGPSHWKFKRSRNRLTNEGVSGRVLNHRAPRYRQALDRKKAKQLKYGQFEDDAFIALDQKFKNRKANIQKKWDSKKLKLPVDLQLNNNRFSYFTLAPGLTILSNTTHRSTLQDGNDSNENVLLNGVMADNVPAIDDHFADHEMDHDGIENMGCNSVLIDDHDDLRTSPALRLTENNPLNSTILEIASNFEGAPAQVTRIIVPFARRAKVIDMKNLKRSCGTLLNQQLRETINEKELPQHPMLKDECYEDGIASFNEIYAHLPQLLTKNMSDALSTSIAFYSILHLANEYDLRLIPQEDLADFKIRKVNG</sequence>
<evidence type="ECO:0000256" key="2">
    <source>
        <dbReference type="ARBA" id="ARBA00004496"/>
    </source>
</evidence>
<evidence type="ECO:0000256" key="1">
    <source>
        <dbReference type="ARBA" id="ARBA00004286"/>
    </source>
</evidence>
<keyword evidence="6" id="KW-0963">Cytoplasm</keyword>
<comment type="similarity">
    <text evidence="3 11">Belongs to the CND2 (condensin subunit 2) family.</text>
</comment>
<feature type="compositionally biased region" description="Basic and acidic residues" evidence="12">
    <location>
        <begin position="316"/>
        <end position="329"/>
    </location>
</feature>
<dbReference type="Pfam" id="PF05786">
    <property type="entry name" value="Cnd2"/>
    <property type="match status" value="1"/>
</dbReference>
<organism evidence="13 14">
    <name type="scientific">Glossina brevipalpis</name>
    <dbReference type="NCBI Taxonomy" id="37001"/>
    <lineage>
        <taxon>Eukaryota</taxon>
        <taxon>Metazoa</taxon>
        <taxon>Ecdysozoa</taxon>
        <taxon>Arthropoda</taxon>
        <taxon>Hexapoda</taxon>
        <taxon>Insecta</taxon>
        <taxon>Pterygota</taxon>
        <taxon>Neoptera</taxon>
        <taxon>Endopterygota</taxon>
        <taxon>Diptera</taxon>
        <taxon>Brachycera</taxon>
        <taxon>Muscomorpha</taxon>
        <taxon>Hippoboscoidea</taxon>
        <taxon>Glossinidae</taxon>
        <taxon>Glossina</taxon>
    </lineage>
</organism>
<dbReference type="PIRSF" id="PIRSF017126">
    <property type="entry name" value="Condensin_H"/>
    <property type="match status" value="1"/>
</dbReference>
<evidence type="ECO:0000256" key="8">
    <source>
        <dbReference type="ARBA" id="ARBA00022776"/>
    </source>
</evidence>
<comment type="function">
    <text evidence="11">Regulatory subunit of the condensin complex, a complex required for conversion of interphase chromatin into mitotic-like condense chromosomes.</text>
</comment>
<dbReference type="STRING" id="37001.A0A1A9WKC6"/>
<dbReference type="VEuPathDB" id="VectorBase:GBRI022857"/>
<reference evidence="13" key="2">
    <citation type="submission" date="2020-05" db="UniProtKB">
        <authorList>
            <consortium name="EnsemblMetazoa"/>
        </authorList>
    </citation>
    <scope>IDENTIFICATION</scope>
    <source>
        <strain evidence="13">IAEA</strain>
    </source>
</reference>
<reference evidence="14" key="1">
    <citation type="submission" date="2014-03" db="EMBL/GenBank/DDBJ databases">
        <authorList>
            <person name="Aksoy S."/>
            <person name="Warren W."/>
            <person name="Wilson R.K."/>
        </authorList>
    </citation>
    <scope>NUCLEOTIDE SEQUENCE [LARGE SCALE GENOMIC DNA]</scope>
    <source>
        <strain evidence="14">IAEA</strain>
    </source>
</reference>
<evidence type="ECO:0000313" key="13">
    <source>
        <dbReference type="EnsemblMetazoa" id="GBRI022857-PA"/>
    </source>
</evidence>
<evidence type="ECO:0000256" key="10">
    <source>
        <dbReference type="ARBA" id="ARBA00023306"/>
    </source>
</evidence>
<dbReference type="GO" id="GO:0005737">
    <property type="term" value="C:cytoplasm"/>
    <property type="evidence" value="ECO:0007669"/>
    <property type="project" value="UniProtKB-SubCell"/>
</dbReference>
<dbReference type="Proteomes" id="UP000091820">
    <property type="component" value="Unassembled WGS sequence"/>
</dbReference>
<evidence type="ECO:0000256" key="12">
    <source>
        <dbReference type="SAM" id="MobiDB-lite"/>
    </source>
</evidence>
<keyword evidence="10 11" id="KW-0131">Cell cycle</keyword>
<keyword evidence="5" id="KW-0158">Chromosome</keyword>
<keyword evidence="14" id="KW-1185">Reference proteome</keyword>
<dbReference type="EnsemblMetazoa" id="GBRI022857-RA">
    <property type="protein sequence ID" value="GBRI022857-PA"/>
    <property type="gene ID" value="GBRI022857"/>
</dbReference>
<feature type="compositionally biased region" description="Low complexity" evidence="12">
    <location>
        <begin position="173"/>
        <end position="183"/>
    </location>
</feature>
<comment type="subcellular location">
    <subcellularLocation>
        <location evidence="1">Chromosome</location>
    </subcellularLocation>
    <subcellularLocation>
        <location evidence="2">Cytoplasm</location>
    </subcellularLocation>
</comment>
<dbReference type="GO" id="GO:0007076">
    <property type="term" value="P:mitotic chromosome condensation"/>
    <property type="evidence" value="ECO:0007669"/>
    <property type="project" value="InterPro"/>
</dbReference>
<dbReference type="PANTHER" id="PTHR13108">
    <property type="entry name" value="CONDENSIN COMPLEX SUBUNIT 2"/>
    <property type="match status" value="1"/>
</dbReference>
<dbReference type="GO" id="GO:0003682">
    <property type="term" value="F:chromatin binding"/>
    <property type="evidence" value="ECO:0007669"/>
    <property type="project" value="TreeGrafter"/>
</dbReference>
<feature type="region of interest" description="Disordered" evidence="12">
    <location>
        <begin position="311"/>
        <end position="341"/>
    </location>
</feature>
<dbReference type="PANTHER" id="PTHR13108:SF9">
    <property type="entry name" value="CONDENSIN COMPLEX SUBUNIT 2"/>
    <property type="match status" value="1"/>
</dbReference>
<dbReference type="AlphaFoldDB" id="A0A1A9WKC6"/>
<dbReference type="InterPro" id="IPR022816">
    <property type="entry name" value="Condensin_barren_su2"/>
</dbReference>
<evidence type="ECO:0000256" key="11">
    <source>
        <dbReference type="PIRNR" id="PIRNR017126"/>
    </source>
</evidence>
<feature type="region of interest" description="Disordered" evidence="12">
    <location>
        <begin position="146"/>
        <end position="192"/>
    </location>
</feature>
<evidence type="ECO:0000256" key="4">
    <source>
        <dbReference type="ARBA" id="ARBA00016065"/>
    </source>
</evidence>